<feature type="region of interest" description="Disordered" evidence="1">
    <location>
        <begin position="664"/>
        <end position="690"/>
    </location>
</feature>
<dbReference type="RefSeq" id="WP_221597150.1">
    <property type="nucleotide sequence ID" value="NZ_JAIGNQ010000001.1"/>
</dbReference>
<dbReference type="Proteomes" id="UP000776651">
    <property type="component" value="Unassembled WGS sequence"/>
</dbReference>
<reference evidence="2 3" key="1">
    <citation type="submission" date="2021-08" db="EMBL/GenBank/DDBJ databases">
        <title>Comparative Genomics Analysis of the Genus Qipengyuania Reveals Extensive Genetic Diversity and Metabolic Versatility, Including the Description of Fifteen Novel Species.</title>
        <authorList>
            <person name="Liu Y."/>
        </authorList>
    </citation>
    <scope>NUCLEOTIDE SEQUENCE [LARGE SCALE GENOMIC DNA]</scope>
    <source>
        <strain evidence="2 3">GH25</strain>
    </source>
</reference>
<keyword evidence="3" id="KW-1185">Reference proteome</keyword>
<organism evidence="2 3">
    <name type="scientific">Qipengyuania pacifica</name>
    <dbReference type="NCBI Taxonomy" id="2860199"/>
    <lineage>
        <taxon>Bacteria</taxon>
        <taxon>Pseudomonadati</taxon>
        <taxon>Pseudomonadota</taxon>
        <taxon>Alphaproteobacteria</taxon>
        <taxon>Sphingomonadales</taxon>
        <taxon>Erythrobacteraceae</taxon>
        <taxon>Qipengyuania</taxon>
    </lineage>
</organism>
<comment type="caution">
    <text evidence="2">The sequence shown here is derived from an EMBL/GenBank/DDBJ whole genome shotgun (WGS) entry which is preliminary data.</text>
</comment>
<protein>
    <submittedName>
        <fullName evidence="2">Uncharacterized protein</fullName>
    </submittedName>
</protein>
<evidence type="ECO:0000313" key="3">
    <source>
        <dbReference type="Proteomes" id="UP000776651"/>
    </source>
</evidence>
<dbReference type="EMBL" id="JAIGNQ010000001">
    <property type="protein sequence ID" value="MBX7487683.1"/>
    <property type="molecule type" value="Genomic_DNA"/>
</dbReference>
<sequence>MYGEVNEVLNEVIFSGRFESRPVFMVLDPVALSSAAKRLGQNEEEVEAFICKEVGKSLSRTGNPYARHETQLKFWCKEGMATKPPFTALLFCLSHAAELMASDGKHTQGNYYVRLSELTGLPKDQLSLRGIDTEKFWHWLARWLVSTDYRYGRPTARPVNQFKYISIAISQAIIRAGDRACFHDMFERYGFAGGYTVTEAEIGRYIDTWIRSSAANRRLRQAWADPKLRPRICEIVIAELEDWSEASSASNVGDREQLAALALALSLVPGFPDRVAALSLGLHGEQGDVQVLFDRQGHQLTLDNDVFGSFATLSPPASVPLSEILLKGAEYVAPSQNRTFRWRYKAVIPFVRAETGPFWIETNKTALGSPHVILVRNRQRTRSAVEDLLTELAAPGFTVATSADLPGLPAGWVLYENVRLMRMPAVLPDNDLRSLVPVSRAAGLQSFGGMRLSRSVWHRQAPPVLHFEGSKGPTRIELFEGIDTDGPVLAKAEADGEACELGVSGHVPESGDMVALANEAGKETGYLGFLCRTARRPRPLEIDSLLGLQYVSPISAKPRTDIAEGDRAENWANAAGTLSLMMPQGFETLGAGGEAERGFAIPLPTSLDPVKYGKSVDTKDILAMSCGERGSHYWICETVPQGGKQDMPLNMECRDCRLSVLTENRGKSPKQVQEKKRQPVPSASRSPEPVEQVDHDLLLDALSFLGEGSWAAFEALLSTNVSEPWQAHAIARSFEALGHIDLVRKPGAGRITRWSIAAPTLYLSGDGRAHLRGFRNVTMTNAVRELLVSRGARDVSEALNGHPLNIAFDGVEPDLAALLAQSIKDPHGRSIALVLDPPRAIARRMAILGSTRSMLVPLSVADDVASERYDLDHGRWSHCHDVLEPGAYRLAWRGQAYAYRDGRGNLFQGPHEIVKVLAARDAGINLHAYSQANEEFVSRLGADPAGLLARALCACSRRLPTQEGGVLKYSQVPIDVAAAVLDVLYSTEVPDESS</sequence>
<evidence type="ECO:0000313" key="2">
    <source>
        <dbReference type="EMBL" id="MBX7487683.1"/>
    </source>
</evidence>
<gene>
    <name evidence="2" type="ORF">K3177_04065</name>
</gene>
<name>A0ABS7JH23_9SPHN</name>
<proteinExistence type="predicted"/>
<accession>A0ABS7JH23</accession>
<evidence type="ECO:0000256" key="1">
    <source>
        <dbReference type="SAM" id="MobiDB-lite"/>
    </source>
</evidence>